<gene>
    <name evidence="7" type="ORF">EPUS_00082</name>
</gene>
<evidence type="ECO:0000259" key="6">
    <source>
        <dbReference type="SMART" id="SM00385"/>
    </source>
</evidence>
<feature type="region of interest" description="Disordered" evidence="5">
    <location>
        <begin position="268"/>
        <end position="327"/>
    </location>
</feature>
<dbReference type="PIRSF" id="PIRSF036580">
    <property type="entry name" value="Cyclin_L"/>
    <property type="match status" value="1"/>
</dbReference>
<dbReference type="CDD" id="cd20546">
    <property type="entry name" value="CYCLIN_SpCG1C_ScCTK2-like_rpt2"/>
    <property type="match status" value="1"/>
</dbReference>
<dbReference type="HOGENOM" id="CLU_022000_7_0_1"/>
<evidence type="ECO:0000313" key="8">
    <source>
        <dbReference type="Proteomes" id="UP000019373"/>
    </source>
</evidence>
<feature type="domain" description="Cyclin-like" evidence="6">
    <location>
        <begin position="53"/>
        <end position="159"/>
    </location>
</feature>
<dbReference type="Pfam" id="PF00134">
    <property type="entry name" value="Cyclin_N"/>
    <property type="match status" value="1"/>
</dbReference>
<dbReference type="InterPro" id="IPR013763">
    <property type="entry name" value="Cyclin-like_dom"/>
</dbReference>
<dbReference type="FunFam" id="1.10.472.10:FF:000201">
    <property type="entry name" value="Cyclin pch1"/>
    <property type="match status" value="1"/>
</dbReference>
<dbReference type="InterPro" id="IPR006671">
    <property type="entry name" value="Cyclin_N"/>
</dbReference>
<evidence type="ECO:0000256" key="5">
    <source>
        <dbReference type="SAM" id="MobiDB-lite"/>
    </source>
</evidence>
<dbReference type="SUPFAM" id="SSF47954">
    <property type="entry name" value="Cyclin-like"/>
    <property type="match status" value="2"/>
</dbReference>
<keyword evidence="8" id="KW-1185">Reference proteome</keyword>
<feature type="domain" description="Cyclin-like" evidence="6">
    <location>
        <begin position="172"/>
        <end position="259"/>
    </location>
</feature>
<dbReference type="RefSeq" id="XP_007787302.1">
    <property type="nucleotide sequence ID" value="XM_007789112.1"/>
</dbReference>
<evidence type="ECO:0000256" key="2">
    <source>
        <dbReference type="ARBA" id="ARBA00014912"/>
    </source>
</evidence>
<comment type="function">
    <text evidence="3">Component of the SRB8-11 complex. The SRB8-11 complex is a regulatory module of the Mediator complex which is itself involved in regulation of basal and activated RNA polymerase II-dependent transcription. The SRB8-11 complex may be involved in the transcriptional repression of a subset of genes regulated by Mediator. It may inhibit the association of the Mediator complex with RNA polymerase II to form the holoenzyme complex. The SRB8-11 complex phosphorylates the C-terminal domain (CTD) of the largest subunit of RNA polymerase II.</text>
</comment>
<dbReference type="CDD" id="cd20545">
    <property type="entry name" value="CYCLIN_SpCG1C-like_rpt1"/>
    <property type="match status" value="1"/>
</dbReference>
<dbReference type="OMA" id="MYDMMKY"/>
<sequence length="327" mass="36951">MSPIDSVAIPSNEVLLRAQSQWLFTSAELLRTPSILDGLSPAQEHSNRSKGVNFITQVGILLKLPQITLATASVYLHRFYVRHSMVDLPSRPGLHHYAIAATSLFLATKVEENCRKMKELVVACCRVAQKQPNLVVDEQNKEYWRWRDTILVNEDLLLESLCFDLQLEHPHRLLFDILCYYNVQDNKHLRNAAWAFVNDSNLTTLCLLFPARTIAAAALYAAAKHTDVAFPDDEWGRPWWEQLSLDIVELRKACSVLAEAYEENPLPRQGEKGLYAREEDDIDENGAKTRSSPLTTTTTTTNGNVQSRALEEERPVSMSEGSEEGEV</sequence>
<reference evidence="8" key="1">
    <citation type="journal article" date="2014" name="BMC Genomics">
        <title>Genome characteristics reveal the impact of lichenization on lichen-forming fungus Endocarpon pusillum Hedwig (Verrucariales, Ascomycota).</title>
        <authorList>
            <person name="Wang Y.-Y."/>
            <person name="Liu B."/>
            <person name="Zhang X.-Y."/>
            <person name="Zhou Q.-M."/>
            <person name="Zhang T."/>
            <person name="Li H."/>
            <person name="Yu Y.-F."/>
            <person name="Zhang X.-L."/>
            <person name="Hao X.-Y."/>
            <person name="Wang M."/>
            <person name="Wang L."/>
            <person name="Wei J.-C."/>
        </authorList>
    </citation>
    <scope>NUCLEOTIDE SEQUENCE [LARGE SCALE GENOMIC DNA]</scope>
    <source>
        <strain evidence="8">Z07020 / HMAS-L-300199</strain>
    </source>
</reference>
<proteinExistence type="inferred from homology"/>
<evidence type="ECO:0000256" key="1">
    <source>
        <dbReference type="ARBA" id="ARBA00008638"/>
    </source>
</evidence>
<dbReference type="Proteomes" id="UP000019373">
    <property type="component" value="Unassembled WGS sequence"/>
</dbReference>
<organism evidence="7 8">
    <name type="scientific">Endocarpon pusillum (strain Z07020 / HMAS-L-300199)</name>
    <name type="common">Lichen-forming fungus</name>
    <dbReference type="NCBI Taxonomy" id="1263415"/>
    <lineage>
        <taxon>Eukaryota</taxon>
        <taxon>Fungi</taxon>
        <taxon>Dikarya</taxon>
        <taxon>Ascomycota</taxon>
        <taxon>Pezizomycotina</taxon>
        <taxon>Eurotiomycetes</taxon>
        <taxon>Chaetothyriomycetidae</taxon>
        <taxon>Verrucariales</taxon>
        <taxon>Verrucariaceae</taxon>
        <taxon>Endocarpon</taxon>
    </lineage>
</organism>
<name>U1HWX5_ENDPU</name>
<evidence type="ECO:0000256" key="3">
    <source>
        <dbReference type="ARBA" id="ARBA00025278"/>
    </source>
</evidence>
<dbReference type="PANTHER" id="PTHR10026">
    <property type="entry name" value="CYCLIN"/>
    <property type="match status" value="1"/>
</dbReference>
<keyword evidence="4" id="KW-0195">Cyclin</keyword>
<dbReference type="eggNOG" id="KOG0834">
    <property type="taxonomic scope" value="Eukaryota"/>
</dbReference>
<dbReference type="Gene3D" id="1.10.472.10">
    <property type="entry name" value="Cyclin-like"/>
    <property type="match status" value="2"/>
</dbReference>
<comment type="similarity">
    <text evidence="1">Belongs to the cyclin family. Cyclin C subfamily.</text>
</comment>
<dbReference type="GeneID" id="19235147"/>
<protein>
    <recommendedName>
        <fullName evidence="2">RNA polymerase II holoenzyme cyclin-like subunit</fullName>
    </recommendedName>
</protein>
<dbReference type="OrthoDB" id="25002at2759"/>
<dbReference type="InterPro" id="IPR043198">
    <property type="entry name" value="Cyclin/Ssn8"/>
</dbReference>
<evidence type="ECO:0000256" key="4">
    <source>
        <dbReference type="RuleBase" id="RU000383"/>
    </source>
</evidence>
<evidence type="ECO:0000313" key="7">
    <source>
        <dbReference type="EMBL" id="ERF75290.1"/>
    </source>
</evidence>
<dbReference type="GO" id="GO:0016538">
    <property type="term" value="F:cyclin-dependent protein serine/threonine kinase regulator activity"/>
    <property type="evidence" value="ECO:0007669"/>
    <property type="project" value="InterPro"/>
</dbReference>
<dbReference type="FunFam" id="1.10.472.10:FF:000072">
    <property type="entry name" value="Cyclin Pch1"/>
    <property type="match status" value="1"/>
</dbReference>
<dbReference type="EMBL" id="KE720815">
    <property type="protein sequence ID" value="ERF75290.1"/>
    <property type="molecule type" value="Genomic_DNA"/>
</dbReference>
<accession>U1HWX5</accession>
<dbReference type="InterPro" id="IPR036915">
    <property type="entry name" value="Cyclin-like_sf"/>
</dbReference>
<dbReference type="GO" id="GO:0006357">
    <property type="term" value="P:regulation of transcription by RNA polymerase II"/>
    <property type="evidence" value="ECO:0007669"/>
    <property type="project" value="InterPro"/>
</dbReference>
<dbReference type="SMART" id="SM00385">
    <property type="entry name" value="CYCLIN"/>
    <property type="match status" value="2"/>
</dbReference>
<dbReference type="AlphaFoldDB" id="U1HWX5"/>